<evidence type="ECO:0000313" key="3">
    <source>
        <dbReference type="Proteomes" id="UP000032452"/>
    </source>
</evidence>
<feature type="transmembrane region" description="Helical" evidence="1">
    <location>
        <begin position="42"/>
        <end position="66"/>
    </location>
</feature>
<evidence type="ECO:0000313" key="2">
    <source>
        <dbReference type="EMBL" id="KJH73621.1"/>
    </source>
</evidence>
<dbReference type="RefSeq" id="WP_045052973.1">
    <property type="nucleotide sequence ID" value="NZ_CAWMDP010000017.1"/>
</dbReference>
<keyword evidence="1" id="KW-1133">Transmembrane helix</keyword>
<dbReference type="Proteomes" id="UP000032452">
    <property type="component" value="Unassembled WGS sequence"/>
</dbReference>
<gene>
    <name evidence="2" type="ORF">UH38_02365</name>
</gene>
<sequence>MTSVNLEPNKHLDTNNLIHRQSKIKTFFNTNFNGGDNKQPTFLGHCLIASSLVILLSTSYFSLNLYAGNKAKQWLKGQVELIPATTEINAKEAEKLRIAEQLKVVNFQINRYAEIMVFFSNHYYTSIVLTSASALLAAICLFFISKIGWEKAHNSLINVFIVACTAVIFFGDLPGNFKEEENFKAYGNLYLEHIALRNEILSYLATGGTVLGVDPEAPTKDKVNPLDVNQFIYRIDNKIAQLNRIPIGFDATGVNDIGGIVTRFNSTIQPSAPSQ</sequence>
<comment type="caution">
    <text evidence="2">The sequence shown here is derived from an EMBL/GenBank/DDBJ whole genome shotgun (WGS) entry which is preliminary data.</text>
</comment>
<dbReference type="AlphaFoldDB" id="A0A0D9A2B2"/>
<feature type="transmembrane region" description="Helical" evidence="1">
    <location>
        <begin position="156"/>
        <end position="174"/>
    </location>
</feature>
<accession>A0A0D9A2B2</accession>
<keyword evidence="3" id="KW-1185">Reference proteome</keyword>
<protein>
    <submittedName>
        <fullName evidence="2">Uncharacterized protein</fullName>
    </submittedName>
</protein>
<dbReference type="OrthoDB" id="570476at2"/>
<proteinExistence type="predicted"/>
<evidence type="ECO:0000256" key="1">
    <source>
        <dbReference type="SAM" id="Phobius"/>
    </source>
</evidence>
<reference evidence="2 3" key="1">
    <citation type="submission" date="2015-02" db="EMBL/GenBank/DDBJ databases">
        <title>Draft genome of a novel marine cyanobacterium (Chroococcales) isolated from South Atlantic Ocean.</title>
        <authorList>
            <person name="Rigonato J."/>
            <person name="Alvarenga D.O."/>
            <person name="Branco L.H."/>
            <person name="Varani A.M."/>
            <person name="Brandini F.P."/>
            <person name="Fiore M.F."/>
        </authorList>
    </citation>
    <scope>NUCLEOTIDE SEQUENCE [LARGE SCALE GENOMIC DNA]</scope>
    <source>
        <strain evidence="2 3">CENA595</strain>
    </source>
</reference>
<feature type="transmembrane region" description="Helical" evidence="1">
    <location>
        <begin position="123"/>
        <end position="144"/>
    </location>
</feature>
<keyword evidence="1" id="KW-0812">Transmembrane</keyword>
<dbReference type="EMBL" id="JYON01000001">
    <property type="protein sequence ID" value="KJH73621.1"/>
    <property type="molecule type" value="Genomic_DNA"/>
</dbReference>
<name>A0A0D9A2B2_9CYAN</name>
<keyword evidence="1" id="KW-0472">Membrane</keyword>
<organism evidence="2 3">
    <name type="scientific">Aliterella atlantica CENA595</name>
    <dbReference type="NCBI Taxonomy" id="1618023"/>
    <lineage>
        <taxon>Bacteria</taxon>
        <taxon>Bacillati</taxon>
        <taxon>Cyanobacteriota</taxon>
        <taxon>Cyanophyceae</taxon>
        <taxon>Chroococcidiopsidales</taxon>
        <taxon>Aliterellaceae</taxon>
        <taxon>Aliterella</taxon>
    </lineage>
</organism>